<gene>
    <name evidence="1" type="ORF">VQ7734_00123</name>
</gene>
<dbReference type="AlphaFoldDB" id="A0A1M7YP70"/>
<accession>A0A1M7YP70</accession>
<dbReference type="EMBL" id="FRFG01000003">
    <property type="protein sequence ID" value="SHO54409.1"/>
    <property type="molecule type" value="Genomic_DNA"/>
</dbReference>
<dbReference type="OrthoDB" id="9132369at2"/>
<reference evidence="2" key="1">
    <citation type="submission" date="2016-12" db="EMBL/GenBank/DDBJ databases">
        <authorList>
            <person name="Rodrigo-Torres L."/>
            <person name="Arahal R.D."/>
            <person name="Lucena T."/>
        </authorList>
    </citation>
    <scope>NUCLEOTIDE SEQUENCE [LARGE SCALE GENOMIC DNA]</scope>
</reference>
<dbReference type="Proteomes" id="UP000184600">
    <property type="component" value="Unassembled WGS sequence"/>
</dbReference>
<evidence type="ECO:0000313" key="2">
    <source>
        <dbReference type="Proteomes" id="UP000184600"/>
    </source>
</evidence>
<keyword evidence="2" id="KW-1185">Reference proteome</keyword>
<proteinExistence type="predicted"/>
<protein>
    <submittedName>
        <fullName evidence="1">Uncharacterized protein</fullName>
    </submittedName>
</protein>
<dbReference type="InterPro" id="IPR056209">
    <property type="entry name" value="SU10_adaptor"/>
</dbReference>
<sequence length="194" mass="22087">MISVEKLLKRVAQALVDDEFVLFDRSFHINSLNDGLSAIAMVQPQITSQTKDINLVAGQWKVNLPADGFKLLSVNHCGGYGIEPVGLEQLNHLHPDWRRQTDERPENWIVNPNDEKSFFVFPAPESAVSIEIDYSRNMSVSDETESIDINEMYEQLLFDFMMYRAYSRDGQAEAQQAKAASHFQVFQSMLGVKQ</sequence>
<dbReference type="Pfam" id="PF24175">
    <property type="entry name" value="SU10_adaptor"/>
    <property type="match status" value="1"/>
</dbReference>
<evidence type="ECO:0000313" key="1">
    <source>
        <dbReference type="EMBL" id="SHO54409.1"/>
    </source>
</evidence>
<organism evidence="1 2">
    <name type="scientific">Vibrio quintilis</name>
    <dbReference type="NCBI Taxonomy" id="1117707"/>
    <lineage>
        <taxon>Bacteria</taxon>
        <taxon>Pseudomonadati</taxon>
        <taxon>Pseudomonadota</taxon>
        <taxon>Gammaproteobacteria</taxon>
        <taxon>Vibrionales</taxon>
        <taxon>Vibrionaceae</taxon>
        <taxon>Vibrio</taxon>
    </lineage>
</organism>
<dbReference type="STRING" id="1117707.VQ7734_00123"/>
<dbReference type="RefSeq" id="WP_073579322.1">
    <property type="nucleotide sequence ID" value="NZ_AP024898.1"/>
</dbReference>
<name>A0A1M7YP70_9VIBR</name>